<dbReference type="PANTHER" id="PTHR30146">
    <property type="entry name" value="LACI-RELATED TRANSCRIPTIONAL REPRESSOR"/>
    <property type="match status" value="1"/>
</dbReference>
<organism evidence="5 6">
    <name type="scientific">Microbacterium aquimaris</name>
    <dbReference type="NCBI Taxonomy" id="459816"/>
    <lineage>
        <taxon>Bacteria</taxon>
        <taxon>Bacillati</taxon>
        <taxon>Actinomycetota</taxon>
        <taxon>Actinomycetes</taxon>
        <taxon>Micrococcales</taxon>
        <taxon>Microbacteriaceae</taxon>
        <taxon>Microbacterium</taxon>
    </lineage>
</organism>
<feature type="domain" description="HTH lacI-type" evidence="4">
    <location>
        <begin position="11"/>
        <end position="65"/>
    </location>
</feature>
<accession>A0ABU5N3J1</accession>
<evidence type="ECO:0000256" key="2">
    <source>
        <dbReference type="ARBA" id="ARBA00023125"/>
    </source>
</evidence>
<dbReference type="EMBL" id="JAWJYN010000001">
    <property type="protein sequence ID" value="MDZ8160655.1"/>
    <property type="molecule type" value="Genomic_DNA"/>
</dbReference>
<dbReference type="PROSITE" id="PS00356">
    <property type="entry name" value="HTH_LACI_1"/>
    <property type="match status" value="1"/>
</dbReference>
<dbReference type="InterPro" id="IPR046335">
    <property type="entry name" value="LacI/GalR-like_sensor"/>
</dbReference>
<dbReference type="GO" id="GO:0003677">
    <property type="term" value="F:DNA binding"/>
    <property type="evidence" value="ECO:0007669"/>
    <property type="project" value="UniProtKB-KW"/>
</dbReference>
<evidence type="ECO:0000313" key="6">
    <source>
        <dbReference type="Proteomes" id="UP001291912"/>
    </source>
</evidence>
<evidence type="ECO:0000313" key="5">
    <source>
        <dbReference type="EMBL" id="MDZ8160655.1"/>
    </source>
</evidence>
<comment type="caution">
    <text evidence="5">The sequence shown here is derived from an EMBL/GenBank/DDBJ whole genome shotgun (WGS) entry which is preliminary data.</text>
</comment>
<reference evidence="5 6" key="1">
    <citation type="submission" date="2023-10" db="EMBL/GenBank/DDBJ databases">
        <title>Microbacterium xanthum sp. nov., isolated from seaweed.</title>
        <authorList>
            <person name="Lee S.D."/>
        </authorList>
    </citation>
    <scope>NUCLEOTIDE SEQUENCE [LARGE SCALE GENOMIC DNA]</scope>
    <source>
        <strain evidence="5 6">KCTC 19124</strain>
    </source>
</reference>
<keyword evidence="1" id="KW-0805">Transcription regulation</keyword>
<dbReference type="RefSeq" id="WP_194423349.1">
    <property type="nucleotide sequence ID" value="NZ_BAAAPT010000001.1"/>
</dbReference>
<dbReference type="InterPro" id="IPR028082">
    <property type="entry name" value="Peripla_BP_I"/>
</dbReference>
<dbReference type="CDD" id="cd01392">
    <property type="entry name" value="HTH_LacI"/>
    <property type="match status" value="1"/>
</dbReference>
<dbReference type="Gene3D" id="1.10.260.40">
    <property type="entry name" value="lambda repressor-like DNA-binding domains"/>
    <property type="match status" value="1"/>
</dbReference>
<dbReference type="InterPro" id="IPR000843">
    <property type="entry name" value="HTH_LacI"/>
</dbReference>
<dbReference type="SMART" id="SM00354">
    <property type="entry name" value="HTH_LACI"/>
    <property type="match status" value="1"/>
</dbReference>
<evidence type="ECO:0000256" key="3">
    <source>
        <dbReference type="ARBA" id="ARBA00023163"/>
    </source>
</evidence>
<keyword evidence="3" id="KW-0804">Transcription</keyword>
<proteinExistence type="predicted"/>
<gene>
    <name evidence="5" type="ORF">R2Q92_02325</name>
</gene>
<dbReference type="Pfam" id="PF00356">
    <property type="entry name" value="LacI"/>
    <property type="match status" value="1"/>
</dbReference>
<dbReference type="SUPFAM" id="SSF47413">
    <property type="entry name" value="lambda repressor-like DNA-binding domains"/>
    <property type="match status" value="1"/>
</dbReference>
<evidence type="ECO:0000256" key="1">
    <source>
        <dbReference type="ARBA" id="ARBA00023015"/>
    </source>
</evidence>
<dbReference type="Proteomes" id="UP001291912">
    <property type="component" value="Unassembled WGS sequence"/>
</dbReference>
<evidence type="ECO:0000259" key="4">
    <source>
        <dbReference type="PROSITE" id="PS50932"/>
    </source>
</evidence>
<sequence length="340" mass="36239">MASDQTRERRTTLRDIAAEAGVSVPTVSKVVKGRKDVSPGTRARVQRLLEEHGYRGASTSGTTRTIELRFDSLDNANVLRIMEGVVSAGEVAGLDVVVKVAPQPADRDWAGSVVDAHHAGVILVTSLLDDAQQTEFARAGIPVVLIDPVNTPIRPLPSVGANNFSGGYLATQHLIELGHRDIAIIPGISSECANARLAGYHSALQQAGLVARPEYRVDGDFRYDRGREAGNQLLSLPTPPTAVFAANDLEALGVLDAARSRGVSVPHDLSVVGFDDTIQAVSAAPRLTTIRQPFAEIGSTAVQVLHQLLTGQTLTTHRLELATELVVRESTAAPRLQPSR</sequence>
<dbReference type="InterPro" id="IPR010982">
    <property type="entry name" value="Lambda_DNA-bd_dom_sf"/>
</dbReference>
<protein>
    <submittedName>
        <fullName evidence="5">LacI family DNA-binding transcriptional regulator</fullName>
    </submittedName>
</protein>
<dbReference type="PROSITE" id="PS50932">
    <property type="entry name" value="HTH_LACI_2"/>
    <property type="match status" value="1"/>
</dbReference>
<name>A0ABU5N3J1_9MICO</name>
<dbReference type="PANTHER" id="PTHR30146:SF153">
    <property type="entry name" value="LACTOSE OPERON REPRESSOR"/>
    <property type="match status" value="1"/>
</dbReference>
<dbReference type="Gene3D" id="3.40.50.2300">
    <property type="match status" value="2"/>
</dbReference>
<dbReference type="SUPFAM" id="SSF53822">
    <property type="entry name" value="Periplasmic binding protein-like I"/>
    <property type="match status" value="1"/>
</dbReference>
<keyword evidence="2 5" id="KW-0238">DNA-binding</keyword>
<dbReference type="Pfam" id="PF13377">
    <property type="entry name" value="Peripla_BP_3"/>
    <property type="match status" value="1"/>
</dbReference>
<keyword evidence="6" id="KW-1185">Reference proteome</keyword>